<dbReference type="EMBL" id="JAIWQS010000004">
    <property type="protein sequence ID" value="KAJ8766763.1"/>
    <property type="molecule type" value="Genomic_DNA"/>
</dbReference>
<comment type="caution">
    <text evidence="3">The sequence shown here is derived from an EMBL/GenBank/DDBJ whole genome shotgun (WGS) entry which is preliminary data.</text>
</comment>
<keyword evidence="4" id="KW-1185">Reference proteome</keyword>
<gene>
    <name evidence="3" type="ORF">K2173_007830</name>
</gene>
<dbReference type="InterPro" id="IPR025836">
    <property type="entry name" value="Zn_knuckle_CX2CX4HX4C"/>
</dbReference>
<dbReference type="PANTHER" id="PTHR31286">
    <property type="entry name" value="GLYCINE-RICH CELL WALL STRUCTURAL PROTEIN 1.8-LIKE"/>
    <property type="match status" value="1"/>
</dbReference>
<dbReference type="Pfam" id="PF14111">
    <property type="entry name" value="DUF4283"/>
    <property type="match status" value="1"/>
</dbReference>
<evidence type="ECO:0000259" key="1">
    <source>
        <dbReference type="Pfam" id="PF14111"/>
    </source>
</evidence>
<evidence type="ECO:0000259" key="2">
    <source>
        <dbReference type="Pfam" id="PF14392"/>
    </source>
</evidence>
<sequence length="325" mass="37137">MFLTYNAINFNSMNSVLADTWHPLGGVTITNIGGKRFLFRFYNRVDFYRVVEGIPWSFNRHLLVWSTIENGQDPLHVPLLFVNVWVHVKGLRQGFFHEEVAKSLGNFIDSYVTYDLKYNSQPHETILRIRSQLDVRQPLRTKKKLVDTKGEAFYAKFSYDWIHVFCYLCGLIGHTDSYCEQRLHKKLEELCFEWNDSLRVSNRRVTSFGSQWLKEEENSGSTQLLSGRMNAVPANDIAKLDSQLFRQSLFGVHSNSNKDGVDEEIMKTDSMGRMSMGDLGKDVDKTTSPSVISIDKDLIGGSIVRGSSSMSKTAADLAMRDSRHP</sequence>
<feature type="domain" description="Zinc knuckle CX2CX4HX4C" evidence="2">
    <location>
        <begin position="133"/>
        <end position="180"/>
    </location>
</feature>
<dbReference type="InterPro" id="IPR040256">
    <property type="entry name" value="At4g02000-like"/>
</dbReference>
<protein>
    <recommendedName>
        <fullName evidence="5">DUF4283 domain-containing protein</fullName>
    </recommendedName>
</protein>
<feature type="domain" description="DUF4283" evidence="1">
    <location>
        <begin position="3"/>
        <end position="64"/>
    </location>
</feature>
<dbReference type="AlphaFoldDB" id="A0AAV8TKJ9"/>
<dbReference type="InterPro" id="IPR025558">
    <property type="entry name" value="DUF4283"/>
</dbReference>
<evidence type="ECO:0000313" key="3">
    <source>
        <dbReference type="EMBL" id="KAJ8766763.1"/>
    </source>
</evidence>
<evidence type="ECO:0008006" key="5">
    <source>
        <dbReference type="Google" id="ProtNLM"/>
    </source>
</evidence>
<accession>A0AAV8TKJ9</accession>
<reference evidence="3 4" key="1">
    <citation type="submission" date="2021-09" db="EMBL/GenBank/DDBJ databases">
        <title>Genomic insights and catalytic innovation underlie evolution of tropane alkaloids biosynthesis.</title>
        <authorList>
            <person name="Wang Y.-J."/>
            <person name="Tian T."/>
            <person name="Huang J.-P."/>
            <person name="Huang S.-X."/>
        </authorList>
    </citation>
    <scope>NUCLEOTIDE SEQUENCE [LARGE SCALE GENOMIC DNA]</scope>
    <source>
        <strain evidence="3">KIB-2018</strain>
        <tissue evidence="3">Leaf</tissue>
    </source>
</reference>
<name>A0AAV8TKJ9_9ROSI</name>
<dbReference type="PANTHER" id="PTHR31286:SF153">
    <property type="entry name" value="DUF4283 DOMAIN PROTEIN"/>
    <property type="match status" value="1"/>
</dbReference>
<evidence type="ECO:0000313" key="4">
    <source>
        <dbReference type="Proteomes" id="UP001159364"/>
    </source>
</evidence>
<organism evidence="3 4">
    <name type="scientific">Erythroxylum novogranatense</name>
    <dbReference type="NCBI Taxonomy" id="1862640"/>
    <lineage>
        <taxon>Eukaryota</taxon>
        <taxon>Viridiplantae</taxon>
        <taxon>Streptophyta</taxon>
        <taxon>Embryophyta</taxon>
        <taxon>Tracheophyta</taxon>
        <taxon>Spermatophyta</taxon>
        <taxon>Magnoliopsida</taxon>
        <taxon>eudicotyledons</taxon>
        <taxon>Gunneridae</taxon>
        <taxon>Pentapetalae</taxon>
        <taxon>rosids</taxon>
        <taxon>fabids</taxon>
        <taxon>Malpighiales</taxon>
        <taxon>Erythroxylaceae</taxon>
        <taxon>Erythroxylum</taxon>
    </lineage>
</organism>
<proteinExistence type="predicted"/>
<dbReference type="Proteomes" id="UP001159364">
    <property type="component" value="Linkage Group LG04"/>
</dbReference>
<dbReference type="Pfam" id="PF14392">
    <property type="entry name" value="zf-CCHC_4"/>
    <property type="match status" value="1"/>
</dbReference>